<accession>A0ABS4HZW2</accession>
<dbReference type="RefSeq" id="WP_167059902.1">
    <property type="nucleotide sequence ID" value="NZ_JAAOZR010000023.1"/>
</dbReference>
<dbReference type="InterPro" id="IPR000086">
    <property type="entry name" value="NUDIX_hydrolase_dom"/>
</dbReference>
<dbReference type="Gene3D" id="3.90.79.10">
    <property type="entry name" value="Nucleoside Triphosphate Pyrophosphohydrolase"/>
    <property type="match status" value="1"/>
</dbReference>
<dbReference type="Pfam" id="PF00293">
    <property type="entry name" value="NUDIX"/>
    <property type="match status" value="1"/>
</dbReference>
<dbReference type="InterPro" id="IPR015797">
    <property type="entry name" value="NUDIX_hydrolase-like_dom_sf"/>
</dbReference>
<evidence type="ECO:0000256" key="1">
    <source>
        <dbReference type="ARBA" id="ARBA00001946"/>
    </source>
</evidence>
<name>A0ABS4HZW2_9BACL</name>
<dbReference type="SUPFAM" id="SSF55811">
    <property type="entry name" value="Nudix"/>
    <property type="match status" value="1"/>
</dbReference>
<gene>
    <name evidence="4" type="ORF">J2Z65_003445</name>
</gene>
<evidence type="ECO:0000256" key="2">
    <source>
        <dbReference type="ARBA" id="ARBA00022801"/>
    </source>
</evidence>
<comment type="caution">
    <text evidence="4">The sequence shown here is derived from an EMBL/GenBank/DDBJ whole genome shotgun (WGS) entry which is preliminary data.</text>
</comment>
<reference evidence="4 5" key="1">
    <citation type="submission" date="2021-03" db="EMBL/GenBank/DDBJ databases">
        <title>Genomic Encyclopedia of Type Strains, Phase IV (KMG-IV): sequencing the most valuable type-strain genomes for metagenomic binning, comparative biology and taxonomic classification.</title>
        <authorList>
            <person name="Goeker M."/>
        </authorList>
    </citation>
    <scope>NUCLEOTIDE SEQUENCE [LARGE SCALE GENOMIC DNA]</scope>
    <source>
        <strain evidence="4 5">DSM 24950</strain>
    </source>
</reference>
<keyword evidence="2 4" id="KW-0378">Hydrolase</keyword>
<dbReference type="InterPro" id="IPR020084">
    <property type="entry name" value="NUDIX_hydrolase_CS"/>
</dbReference>
<dbReference type="Proteomes" id="UP001519344">
    <property type="component" value="Unassembled WGS sequence"/>
</dbReference>
<dbReference type="PROSITE" id="PS00893">
    <property type="entry name" value="NUDIX_BOX"/>
    <property type="match status" value="1"/>
</dbReference>
<evidence type="ECO:0000259" key="3">
    <source>
        <dbReference type="PROSITE" id="PS51462"/>
    </source>
</evidence>
<protein>
    <submittedName>
        <fullName evidence="4">8-oxo-dGTP diphosphatase</fullName>
        <ecNumber evidence="4">3.6.1.55</ecNumber>
    </submittedName>
</protein>
<dbReference type="PANTHER" id="PTHR43046">
    <property type="entry name" value="GDP-MANNOSE MANNOSYL HYDROLASE"/>
    <property type="match status" value="1"/>
</dbReference>
<sequence length="161" mass="18420">MYSTSHRLAAGVIIRKGDSILLVKGNNNRWSLPKGGTHEREVFSEAAIREAKEETGYTVKLNEVAFVTEFKKSDWGHYLQVYYSAEITEGNMTCNNDPDHEISETSFVPIEELDAYLNFRPQALPVKLWLKANVTQYHCFDLDEESIEVMNMEVEEPDGIQ</sequence>
<dbReference type="EC" id="3.6.1.55" evidence="4"/>
<evidence type="ECO:0000313" key="5">
    <source>
        <dbReference type="Proteomes" id="UP001519344"/>
    </source>
</evidence>
<dbReference type="GO" id="GO:0035539">
    <property type="term" value="F:8-oxo-7,8-dihydrodeoxyguanosine triphosphate pyrophosphatase activity"/>
    <property type="evidence" value="ECO:0007669"/>
    <property type="project" value="UniProtKB-EC"/>
</dbReference>
<feature type="domain" description="Nudix hydrolase" evidence="3">
    <location>
        <begin position="5"/>
        <end position="132"/>
    </location>
</feature>
<dbReference type="PROSITE" id="PS51462">
    <property type="entry name" value="NUDIX"/>
    <property type="match status" value="1"/>
</dbReference>
<keyword evidence="5" id="KW-1185">Reference proteome</keyword>
<evidence type="ECO:0000313" key="4">
    <source>
        <dbReference type="EMBL" id="MBP1964222.1"/>
    </source>
</evidence>
<dbReference type="PANTHER" id="PTHR43046:SF16">
    <property type="entry name" value="ADP-RIBOSE PYROPHOSPHATASE YJHB-RELATED"/>
    <property type="match status" value="1"/>
</dbReference>
<comment type="cofactor">
    <cofactor evidence="1">
        <name>Mg(2+)</name>
        <dbReference type="ChEBI" id="CHEBI:18420"/>
    </cofactor>
</comment>
<dbReference type="EMBL" id="JAGGKV010000008">
    <property type="protein sequence ID" value="MBP1964222.1"/>
    <property type="molecule type" value="Genomic_DNA"/>
</dbReference>
<organism evidence="4 5">
    <name type="scientific">Paenibacillus aceris</name>
    <dbReference type="NCBI Taxonomy" id="869555"/>
    <lineage>
        <taxon>Bacteria</taxon>
        <taxon>Bacillati</taxon>
        <taxon>Bacillota</taxon>
        <taxon>Bacilli</taxon>
        <taxon>Bacillales</taxon>
        <taxon>Paenibacillaceae</taxon>
        <taxon>Paenibacillus</taxon>
    </lineage>
</organism>
<proteinExistence type="predicted"/>